<dbReference type="AlphaFoldDB" id="A0A5N4C8H8"/>
<sequence length="180" mass="20633">MRKKKKRIGERKRTTILVIIDVLRSNKKSGIKMAVQPIEDNCMSFVEMRFINNTLYFVAENDALKIKSQKASITFSNREFCDLGGSNLVEKWRQRQIAHAHLLIFISDNAPQTLFIINVYRDSLIRGVAVTISVRCRKTYTLSCKDKIVSFKSILKSRCDKIIGIVQAVLSGDQQDYSLK</sequence>
<dbReference type="InterPro" id="IPR008996">
    <property type="entry name" value="IL1/FGF"/>
</dbReference>
<organism evidence="1 2">
    <name type="scientific">Camelus dromedarius</name>
    <name type="common">Dromedary</name>
    <name type="synonym">Arabian camel</name>
    <dbReference type="NCBI Taxonomy" id="9838"/>
    <lineage>
        <taxon>Eukaryota</taxon>
        <taxon>Metazoa</taxon>
        <taxon>Chordata</taxon>
        <taxon>Craniata</taxon>
        <taxon>Vertebrata</taxon>
        <taxon>Euteleostomi</taxon>
        <taxon>Mammalia</taxon>
        <taxon>Eutheria</taxon>
        <taxon>Laurasiatheria</taxon>
        <taxon>Artiodactyla</taxon>
        <taxon>Tylopoda</taxon>
        <taxon>Camelidae</taxon>
        <taxon>Camelus</taxon>
    </lineage>
</organism>
<dbReference type="Gene3D" id="2.80.10.50">
    <property type="match status" value="1"/>
</dbReference>
<name>A0A5N4C8H8_CAMDR</name>
<reference evidence="1 2" key="1">
    <citation type="journal article" date="2019" name="Mol. Ecol. Resour.">
        <title>Improving Illumina assemblies with Hi-C and long reads: an example with the North African dromedary.</title>
        <authorList>
            <person name="Elbers J.P."/>
            <person name="Rogers M.F."/>
            <person name="Perelman P.L."/>
            <person name="Proskuryakova A.A."/>
            <person name="Serdyukova N.A."/>
            <person name="Johnson W.E."/>
            <person name="Horin P."/>
            <person name="Corander J."/>
            <person name="Murphy D."/>
            <person name="Burger P.A."/>
        </authorList>
    </citation>
    <scope>NUCLEOTIDE SEQUENCE [LARGE SCALE GENOMIC DNA]</scope>
    <source>
        <strain evidence="1">Drom800</strain>
        <tissue evidence="1">Blood</tissue>
    </source>
</reference>
<dbReference type="EMBL" id="JWIN03000033">
    <property type="protein sequence ID" value="KAB1254684.1"/>
    <property type="molecule type" value="Genomic_DNA"/>
</dbReference>
<protein>
    <submittedName>
        <fullName evidence="1">Interleukin-18</fullName>
    </submittedName>
</protein>
<accession>A0A5N4C8H8</accession>
<evidence type="ECO:0000313" key="2">
    <source>
        <dbReference type="Proteomes" id="UP000299084"/>
    </source>
</evidence>
<evidence type="ECO:0000313" key="1">
    <source>
        <dbReference type="EMBL" id="KAB1254684.1"/>
    </source>
</evidence>
<gene>
    <name evidence="1" type="ORF">Cadr_000028981</name>
</gene>
<keyword evidence="2" id="KW-1185">Reference proteome</keyword>
<comment type="caution">
    <text evidence="1">The sequence shown here is derived from an EMBL/GenBank/DDBJ whole genome shotgun (WGS) entry which is preliminary data.</text>
</comment>
<dbReference type="Proteomes" id="UP000299084">
    <property type="component" value="Unassembled WGS sequence"/>
</dbReference>
<proteinExistence type="predicted"/>
<dbReference type="SUPFAM" id="SSF50353">
    <property type="entry name" value="Cytokine"/>
    <property type="match status" value="1"/>
</dbReference>